<dbReference type="Proteomes" id="UP000237144">
    <property type="component" value="Unassembled WGS sequence"/>
</dbReference>
<evidence type="ECO:0000313" key="2">
    <source>
        <dbReference type="EMBL" id="POY70301.1"/>
    </source>
</evidence>
<dbReference type="AlphaFoldDB" id="A0A2S5B0W2"/>
<proteinExistence type="predicted"/>
<organism evidence="2 3">
    <name type="scientific">Rhodotorula taiwanensis</name>
    <dbReference type="NCBI Taxonomy" id="741276"/>
    <lineage>
        <taxon>Eukaryota</taxon>
        <taxon>Fungi</taxon>
        <taxon>Dikarya</taxon>
        <taxon>Basidiomycota</taxon>
        <taxon>Pucciniomycotina</taxon>
        <taxon>Microbotryomycetes</taxon>
        <taxon>Sporidiobolales</taxon>
        <taxon>Sporidiobolaceae</taxon>
        <taxon>Rhodotorula</taxon>
    </lineage>
</organism>
<reference evidence="2 3" key="1">
    <citation type="journal article" date="2018" name="Front. Microbiol.">
        <title>Prospects for Fungal Bioremediation of Acidic Radioactive Waste Sites: Characterization and Genome Sequence of Rhodotorula taiwanensis MD1149.</title>
        <authorList>
            <person name="Tkavc R."/>
            <person name="Matrosova V.Y."/>
            <person name="Grichenko O.E."/>
            <person name="Gostincar C."/>
            <person name="Volpe R.P."/>
            <person name="Klimenkova P."/>
            <person name="Gaidamakova E.K."/>
            <person name="Zhou C.E."/>
            <person name="Stewart B.J."/>
            <person name="Lyman M.G."/>
            <person name="Malfatti S.A."/>
            <person name="Rubinfeld B."/>
            <person name="Courtot M."/>
            <person name="Singh J."/>
            <person name="Dalgard C.L."/>
            <person name="Hamilton T."/>
            <person name="Frey K.G."/>
            <person name="Gunde-Cimerman N."/>
            <person name="Dugan L."/>
            <person name="Daly M.J."/>
        </authorList>
    </citation>
    <scope>NUCLEOTIDE SEQUENCE [LARGE SCALE GENOMIC DNA]</scope>
    <source>
        <strain evidence="2 3">MD1149</strain>
    </source>
</reference>
<protein>
    <submittedName>
        <fullName evidence="2">Uncharacterized protein</fullName>
    </submittedName>
</protein>
<keyword evidence="3" id="KW-1185">Reference proteome</keyword>
<feature type="region of interest" description="Disordered" evidence="1">
    <location>
        <begin position="565"/>
        <end position="588"/>
    </location>
</feature>
<dbReference type="EMBL" id="PJQD01000127">
    <property type="protein sequence ID" value="POY70301.1"/>
    <property type="molecule type" value="Genomic_DNA"/>
</dbReference>
<feature type="region of interest" description="Disordered" evidence="1">
    <location>
        <begin position="523"/>
        <end position="547"/>
    </location>
</feature>
<dbReference type="OrthoDB" id="2528145at2759"/>
<name>A0A2S5B0W2_9BASI</name>
<feature type="region of interest" description="Disordered" evidence="1">
    <location>
        <begin position="277"/>
        <end position="299"/>
    </location>
</feature>
<feature type="region of interest" description="Disordered" evidence="1">
    <location>
        <begin position="181"/>
        <end position="201"/>
    </location>
</feature>
<gene>
    <name evidence="2" type="ORF">BMF94_6700</name>
</gene>
<accession>A0A2S5B0W2</accession>
<evidence type="ECO:0000313" key="3">
    <source>
        <dbReference type="Proteomes" id="UP000237144"/>
    </source>
</evidence>
<sequence length="588" mass="64720">MPSYAAWAGATLYCLYCEVLSAPVSILVESVLPGQAARPTLAALRWPFWMMATLALWIASLVQTGVLVEEWTMDGLGTALNSRLASTSHPQKNASGLIDSLLLAESPSSSMAYTETLSALLDVPLPLPVQSGPPNAEPFSEKDVREWNDANEVLRLKMERGMEESAARWLDVLEWVPTASASGSLSDGDDRKVDPASSSSSQGRRFERFDYLAAVLAELEAVNSRKPTRHVYARHVPSAEEWHRLERAERAAKERQAGEREARFQAWLDAIMTGASPFTGRSSAGAGDDDTPPRSDKDLEAERQRRAMLDVPLAGPGQPGLTWRDQLREQWALIFDTAQGGVLGNVERALEALGGDSGLDADEEDGSVWTPDPVQIMAAHHMRAQVASTLAGIDSTREGSRFPPDDPEWERATLPTLLDTVSNEHMSLEQLAIRVDRRARRWADRFVDLMTRKSVARSRSPTAPTRLSIRERTQLLRDSPFPAFMRSVDSTFKAPRDPAHFRIGISPHDLANAIFAIRTDGTAAMAPRPPRSRGQEEGGVSAVQRELWRRAASDEELEVVRRQLAAEQGAKSSERAGPARVPLSRDEL</sequence>
<comment type="caution">
    <text evidence="2">The sequence shown here is derived from an EMBL/GenBank/DDBJ whole genome shotgun (WGS) entry which is preliminary data.</text>
</comment>
<evidence type="ECO:0000256" key="1">
    <source>
        <dbReference type="SAM" id="MobiDB-lite"/>
    </source>
</evidence>